<evidence type="ECO:0000256" key="2">
    <source>
        <dbReference type="HAMAP-Rule" id="MF_00163"/>
    </source>
</evidence>
<keyword evidence="2" id="KW-0408">Iron</keyword>
<dbReference type="PANTHER" id="PTHR10458">
    <property type="entry name" value="PEPTIDE DEFORMYLASE"/>
    <property type="match status" value="1"/>
</dbReference>
<reference evidence="3 4" key="1">
    <citation type="journal article" date="2016" name="Nat. Commun.">
        <title>Thousands of microbial genomes shed light on interconnected biogeochemical processes in an aquifer system.</title>
        <authorList>
            <person name="Anantharaman K."/>
            <person name="Brown C.T."/>
            <person name="Hug L.A."/>
            <person name="Sharon I."/>
            <person name="Castelle C.J."/>
            <person name="Probst A.J."/>
            <person name="Thomas B.C."/>
            <person name="Singh A."/>
            <person name="Wilkins M.J."/>
            <person name="Karaoz U."/>
            <person name="Brodie E.L."/>
            <person name="Williams K.H."/>
            <person name="Hubbard S.S."/>
            <person name="Banfield J.F."/>
        </authorList>
    </citation>
    <scope>NUCLEOTIDE SEQUENCE [LARGE SCALE GENOMIC DNA]</scope>
</reference>
<dbReference type="NCBIfam" id="NF001159">
    <property type="entry name" value="PRK00150.1-3"/>
    <property type="match status" value="1"/>
</dbReference>
<comment type="catalytic activity">
    <reaction evidence="2">
        <text>N-terminal N-formyl-L-methionyl-[peptide] + H2O = N-terminal L-methionyl-[peptide] + formate</text>
        <dbReference type="Rhea" id="RHEA:24420"/>
        <dbReference type="Rhea" id="RHEA-COMP:10639"/>
        <dbReference type="Rhea" id="RHEA-COMP:10640"/>
        <dbReference type="ChEBI" id="CHEBI:15377"/>
        <dbReference type="ChEBI" id="CHEBI:15740"/>
        <dbReference type="ChEBI" id="CHEBI:49298"/>
        <dbReference type="ChEBI" id="CHEBI:64731"/>
        <dbReference type="EC" id="3.5.1.88"/>
    </reaction>
</comment>
<feature type="binding site" evidence="2">
    <location>
        <position position="143"/>
    </location>
    <ligand>
        <name>Fe cation</name>
        <dbReference type="ChEBI" id="CHEBI:24875"/>
    </ligand>
</feature>
<dbReference type="InterPro" id="IPR023635">
    <property type="entry name" value="Peptide_deformylase"/>
</dbReference>
<feature type="binding site" evidence="2">
    <location>
        <position position="97"/>
    </location>
    <ligand>
        <name>Fe cation</name>
        <dbReference type="ChEBI" id="CHEBI:24875"/>
    </ligand>
</feature>
<dbReference type="SUPFAM" id="SSF56420">
    <property type="entry name" value="Peptide deformylase"/>
    <property type="match status" value="1"/>
</dbReference>
<keyword evidence="2" id="KW-0479">Metal-binding</keyword>
<dbReference type="NCBIfam" id="TIGR00079">
    <property type="entry name" value="pept_deformyl"/>
    <property type="match status" value="1"/>
</dbReference>
<dbReference type="InterPro" id="IPR036821">
    <property type="entry name" value="Peptide_deformylase_sf"/>
</dbReference>
<accession>A0A1F6P2M2</accession>
<keyword evidence="2" id="KW-0648">Protein biosynthesis</keyword>
<feature type="active site" evidence="2">
    <location>
        <position position="140"/>
    </location>
</feature>
<dbReference type="Gene3D" id="3.90.45.10">
    <property type="entry name" value="Peptide deformylase"/>
    <property type="match status" value="1"/>
</dbReference>
<evidence type="ECO:0000313" key="4">
    <source>
        <dbReference type="Proteomes" id="UP000178490"/>
    </source>
</evidence>
<dbReference type="EMBL" id="MFRC01000004">
    <property type="protein sequence ID" value="OGH90194.1"/>
    <property type="molecule type" value="Genomic_DNA"/>
</dbReference>
<dbReference type="AlphaFoldDB" id="A0A1F6P2M2"/>
<dbReference type="PIRSF" id="PIRSF004749">
    <property type="entry name" value="Pep_def"/>
    <property type="match status" value="1"/>
</dbReference>
<comment type="caution">
    <text evidence="3">The sequence shown here is derived from an EMBL/GenBank/DDBJ whole genome shotgun (WGS) entry which is preliminary data.</text>
</comment>
<dbReference type="GO" id="GO:0042586">
    <property type="term" value="F:peptide deformylase activity"/>
    <property type="evidence" value="ECO:0007669"/>
    <property type="project" value="UniProtKB-UniRule"/>
</dbReference>
<dbReference type="Proteomes" id="UP000178490">
    <property type="component" value="Unassembled WGS sequence"/>
</dbReference>
<protein>
    <recommendedName>
        <fullName evidence="2">Peptide deformylase</fullName>
        <shortName evidence="2">PDF</shortName>
        <ecNumber evidence="2">3.5.1.88</ecNumber>
    </recommendedName>
    <alternativeName>
        <fullName evidence="2">Polypeptide deformylase</fullName>
    </alternativeName>
</protein>
<dbReference type="HAMAP" id="MF_00163">
    <property type="entry name" value="Pep_deformylase"/>
    <property type="match status" value="1"/>
</dbReference>
<keyword evidence="2" id="KW-0378">Hydrolase</keyword>
<feature type="binding site" evidence="2">
    <location>
        <position position="139"/>
    </location>
    <ligand>
        <name>Fe cation</name>
        <dbReference type="ChEBI" id="CHEBI:24875"/>
    </ligand>
</feature>
<comment type="similarity">
    <text evidence="1 2">Belongs to the polypeptide deformylase family.</text>
</comment>
<evidence type="ECO:0000256" key="1">
    <source>
        <dbReference type="ARBA" id="ARBA00010759"/>
    </source>
</evidence>
<proteinExistence type="inferred from homology"/>
<dbReference type="CDD" id="cd00487">
    <property type="entry name" value="Pep_deformylase"/>
    <property type="match status" value="1"/>
</dbReference>
<dbReference type="EC" id="3.5.1.88" evidence="2"/>
<sequence length="166" mass="18707">MLLEVTLEPNPILHKKGRDLTVAELSTPTIKKLILDMTETMYVKDGVGIAAPQVGESLQLCVIAKKFSPLNKNEDLILVNPVWKKTSILKAWDIEGCLSVPLVYGEVKRYTNIVVQALNQFGEKIEFKAKDFPARIVQHEVDHLNGTLFIEKARKLQKLKASEQEL</sequence>
<dbReference type="PANTHER" id="PTHR10458:SF22">
    <property type="entry name" value="PEPTIDE DEFORMYLASE"/>
    <property type="match status" value="1"/>
</dbReference>
<name>A0A1F6P2M2_9BACT</name>
<gene>
    <name evidence="2" type="primary">def</name>
    <name evidence="3" type="ORF">A2537_03540</name>
</gene>
<comment type="cofactor">
    <cofactor evidence="2">
        <name>Fe(2+)</name>
        <dbReference type="ChEBI" id="CHEBI:29033"/>
    </cofactor>
    <text evidence="2">Binds 1 Fe(2+) ion.</text>
</comment>
<organism evidence="3 4">
    <name type="scientific">Candidatus Magasanikbacteria bacterium RIFOXYD2_FULL_36_9</name>
    <dbReference type="NCBI Taxonomy" id="1798707"/>
    <lineage>
        <taxon>Bacteria</taxon>
        <taxon>Candidatus Magasanikiibacteriota</taxon>
    </lineage>
</organism>
<dbReference type="Pfam" id="PF01327">
    <property type="entry name" value="Pep_deformylase"/>
    <property type="match status" value="1"/>
</dbReference>
<dbReference type="GO" id="GO:0006412">
    <property type="term" value="P:translation"/>
    <property type="evidence" value="ECO:0007669"/>
    <property type="project" value="UniProtKB-UniRule"/>
</dbReference>
<dbReference type="GO" id="GO:0046872">
    <property type="term" value="F:metal ion binding"/>
    <property type="evidence" value="ECO:0007669"/>
    <property type="project" value="UniProtKB-KW"/>
</dbReference>
<evidence type="ECO:0000313" key="3">
    <source>
        <dbReference type="EMBL" id="OGH90194.1"/>
    </source>
</evidence>
<dbReference type="PRINTS" id="PR01576">
    <property type="entry name" value="PDEFORMYLASE"/>
</dbReference>
<comment type="function">
    <text evidence="2">Removes the formyl group from the N-terminal Met of newly synthesized proteins. Requires at least a dipeptide for an efficient rate of reaction. N-terminal L-methionine is a prerequisite for activity but the enzyme has broad specificity at other positions.</text>
</comment>